<dbReference type="RefSeq" id="WP_075633523.1">
    <property type="nucleotide sequence ID" value="NZ_MKIO01000021.1"/>
</dbReference>
<sequence>MMKAPADERRDDAPLGLTFMVLSVLISPVIDVFSKLAVVTVPAGEIAFSRFVLQAGFLLPPVLLRGALTGISARTMALHALRGGLLVVSMLSFVATLKVMKLADAIAIFFVEPIILTILGGIFLKETIGWRRYTACGVGFFGAMLVIQPSFSEVGPVALLPMVSALTIAIFLLVTRSVAKAEDPWSMQFYAGLWGAIFSGLLLVIGHETGIPVIDPVVPDALTAAYLVGTGLSATIASVLGVYAYRSAPASVLAPLQYLEIVSATLFGWLIFNELPDPLKWLGIAIIIGSGLYIIWRERRLKRAAMPVPPAV</sequence>
<proteinExistence type="inferred from homology"/>
<evidence type="ECO:0000256" key="1">
    <source>
        <dbReference type="ARBA" id="ARBA00004141"/>
    </source>
</evidence>
<dbReference type="GO" id="GO:0016020">
    <property type="term" value="C:membrane"/>
    <property type="evidence" value="ECO:0007669"/>
    <property type="project" value="UniProtKB-SubCell"/>
</dbReference>
<dbReference type="STRING" id="1672749.BJF92_10370"/>
<feature type="transmembrane region" description="Helical" evidence="6">
    <location>
        <begin position="187"/>
        <end position="205"/>
    </location>
</feature>
<feature type="domain" description="EamA" evidence="7">
    <location>
        <begin position="158"/>
        <end position="293"/>
    </location>
</feature>
<dbReference type="PANTHER" id="PTHR22911:SF6">
    <property type="entry name" value="SOLUTE CARRIER FAMILY 35 MEMBER G1"/>
    <property type="match status" value="1"/>
</dbReference>
<feature type="transmembrane region" description="Helical" evidence="6">
    <location>
        <begin position="50"/>
        <end position="68"/>
    </location>
</feature>
<evidence type="ECO:0000256" key="6">
    <source>
        <dbReference type="SAM" id="Phobius"/>
    </source>
</evidence>
<evidence type="ECO:0000256" key="3">
    <source>
        <dbReference type="ARBA" id="ARBA00022692"/>
    </source>
</evidence>
<gene>
    <name evidence="8" type="ORF">BJF92_10370</name>
</gene>
<keyword evidence="5 6" id="KW-0472">Membrane</keyword>
<protein>
    <recommendedName>
        <fullName evidence="7">EamA domain-containing protein</fullName>
    </recommendedName>
</protein>
<feature type="transmembrane region" description="Helical" evidence="6">
    <location>
        <begin position="133"/>
        <end position="151"/>
    </location>
</feature>
<evidence type="ECO:0000313" key="8">
    <source>
        <dbReference type="EMBL" id="OLP56507.1"/>
    </source>
</evidence>
<dbReference type="InterPro" id="IPR000620">
    <property type="entry name" value="EamA_dom"/>
</dbReference>
<evidence type="ECO:0000256" key="4">
    <source>
        <dbReference type="ARBA" id="ARBA00022989"/>
    </source>
</evidence>
<evidence type="ECO:0000313" key="9">
    <source>
        <dbReference type="Proteomes" id="UP000186143"/>
    </source>
</evidence>
<feature type="transmembrane region" description="Helical" evidence="6">
    <location>
        <begin position="278"/>
        <end position="296"/>
    </location>
</feature>
<dbReference type="Proteomes" id="UP000186143">
    <property type="component" value="Unassembled WGS sequence"/>
</dbReference>
<keyword evidence="3 6" id="KW-0812">Transmembrane</keyword>
<evidence type="ECO:0000256" key="5">
    <source>
        <dbReference type="ARBA" id="ARBA00023136"/>
    </source>
</evidence>
<dbReference type="EMBL" id="MKIO01000021">
    <property type="protein sequence ID" value="OLP56507.1"/>
    <property type="molecule type" value="Genomic_DNA"/>
</dbReference>
<keyword evidence="4 6" id="KW-1133">Transmembrane helix</keyword>
<dbReference type="AlphaFoldDB" id="A0A1Q9AM78"/>
<dbReference type="OrthoDB" id="9815809at2"/>
<dbReference type="Pfam" id="PF00892">
    <property type="entry name" value="EamA"/>
    <property type="match status" value="2"/>
</dbReference>
<comment type="subcellular location">
    <subcellularLocation>
        <location evidence="1">Membrane</location>
        <topology evidence="1">Multi-pass membrane protein</topology>
    </subcellularLocation>
</comment>
<dbReference type="SUPFAM" id="SSF103481">
    <property type="entry name" value="Multidrug resistance efflux transporter EmrE"/>
    <property type="match status" value="2"/>
</dbReference>
<feature type="transmembrane region" description="Helical" evidence="6">
    <location>
        <begin position="225"/>
        <end position="245"/>
    </location>
</feature>
<feature type="transmembrane region" description="Helical" evidence="6">
    <location>
        <begin position="157"/>
        <end position="175"/>
    </location>
</feature>
<organism evidence="8 9">
    <name type="scientific">Xaviernesmea rhizosphaerae</name>
    <dbReference type="NCBI Taxonomy" id="1672749"/>
    <lineage>
        <taxon>Bacteria</taxon>
        <taxon>Pseudomonadati</taxon>
        <taxon>Pseudomonadota</taxon>
        <taxon>Alphaproteobacteria</taxon>
        <taxon>Hyphomicrobiales</taxon>
        <taxon>Rhizobiaceae</taxon>
        <taxon>Rhizobium/Agrobacterium group</taxon>
        <taxon>Xaviernesmea</taxon>
    </lineage>
</organism>
<dbReference type="Gene3D" id="1.10.3730.20">
    <property type="match status" value="1"/>
</dbReference>
<dbReference type="InterPro" id="IPR037185">
    <property type="entry name" value="EmrE-like"/>
</dbReference>
<evidence type="ECO:0000256" key="2">
    <source>
        <dbReference type="ARBA" id="ARBA00009853"/>
    </source>
</evidence>
<dbReference type="PANTHER" id="PTHR22911">
    <property type="entry name" value="ACYL-MALONYL CONDENSING ENZYME-RELATED"/>
    <property type="match status" value="1"/>
</dbReference>
<feature type="transmembrane region" description="Helical" evidence="6">
    <location>
        <begin position="105"/>
        <end position="124"/>
    </location>
</feature>
<feature type="transmembrane region" description="Helical" evidence="6">
    <location>
        <begin position="252"/>
        <end position="272"/>
    </location>
</feature>
<reference evidence="8 9" key="1">
    <citation type="submission" date="2016-09" db="EMBL/GenBank/DDBJ databases">
        <title>Rhizobium sp. nov., a novel species isolated from the rice rhizosphere.</title>
        <authorList>
            <person name="Zhao J."/>
            <person name="Zhang X."/>
        </authorList>
    </citation>
    <scope>NUCLEOTIDE SEQUENCE [LARGE SCALE GENOMIC DNA]</scope>
    <source>
        <strain evidence="8 9">MH17</strain>
    </source>
</reference>
<feature type="transmembrane region" description="Helical" evidence="6">
    <location>
        <begin position="12"/>
        <end position="30"/>
    </location>
</feature>
<comment type="similarity">
    <text evidence="2">Belongs to the drug/metabolite transporter (DMT) superfamily. 10 TMS drug/metabolite exporter (DME) (TC 2.A.7.3) family.</text>
</comment>
<feature type="domain" description="EamA" evidence="7">
    <location>
        <begin position="15"/>
        <end position="147"/>
    </location>
</feature>
<evidence type="ECO:0000259" key="7">
    <source>
        <dbReference type="Pfam" id="PF00892"/>
    </source>
</evidence>
<name>A0A1Q9AM78_9HYPH</name>
<feature type="transmembrane region" description="Helical" evidence="6">
    <location>
        <begin position="80"/>
        <end position="99"/>
    </location>
</feature>
<accession>A0A1Q9AM78</accession>
<comment type="caution">
    <text evidence="8">The sequence shown here is derived from an EMBL/GenBank/DDBJ whole genome shotgun (WGS) entry which is preliminary data.</text>
</comment>